<dbReference type="RefSeq" id="WP_342806043.1">
    <property type="nucleotide sequence ID" value="NZ_JAOPJZ010000001.1"/>
</dbReference>
<evidence type="ECO:0000313" key="3">
    <source>
        <dbReference type="Proteomes" id="UP001321047"/>
    </source>
</evidence>
<organism evidence="2 3">
    <name type="scientific">Natronosalvus hydrolyticus</name>
    <dbReference type="NCBI Taxonomy" id="2979988"/>
    <lineage>
        <taxon>Archaea</taxon>
        <taxon>Methanobacteriati</taxon>
        <taxon>Methanobacteriota</taxon>
        <taxon>Stenosarchaea group</taxon>
        <taxon>Halobacteria</taxon>
        <taxon>Halobacteriales</taxon>
        <taxon>Natrialbaceae</taxon>
        <taxon>Natronosalvus</taxon>
    </lineage>
</organism>
<reference evidence="2 3" key="1">
    <citation type="submission" date="2022-09" db="EMBL/GenBank/DDBJ databases">
        <title>Enrichment on poylsaccharides allowed isolation of novel metabolic and taxonomic groups of Haloarchaea.</title>
        <authorList>
            <person name="Sorokin D.Y."/>
            <person name="Elcheninov A.G."/>
            <person name="Khizhniak T.V."/>
            <person name="Kolganova T.V."/>
            <person name="Kublanov I.V."/>
        </authorList>
    </citation>
    <scope>NUCLEOTIDE SEQUENCE [LARGE SCALE GENOMIC DNA]</scope>
    <source>
        <strain evidence="2 3">AArc-curdl1</strain>
    </source>
</reference>
<proteinExistence type="predicted"/>
<keyword evidence="1" id="KW-0812">Transmembrane</keyword>
<evidence type="ECO:0000313" key="2">
    <source>
        <dbReference type="EMBL" id="MCU4750860.1"/>
    </source>
</evidence>
<comment type="caution">
    <text evidence="2">The sequence shown here is derived from an EMBL/GenBank/DDBJ whole genome shotgun (WGS) entry which is preliminary data.</text>
</comment>
<feature type="transmembrane region" description="Helical" evidence="1">
    <location>
        <begin position="54"/>
        <end position="72"/>
    </location>
</feature>
<dbReference type="EMBL" id="JAOPJZ010000001">
    <property type="protein sequence ID" value="MCU4750860.1"/>
    <property type="molecule type" value="Genomic_DNA"/>
</dbReference>
<keyword evidence="1" id="KW-1133">Transmembrane helix</keyword>
<protein>
    <submittedName>
        <fullName evidence="2">Uncharacterized protein</fullName>
    </submittedName>
</protein>
<feature type="transmembrane region" description="Helical" evidence="1">
    <location>
        <begin position="20"/>
        <end position="42"/>
    </location>
</feature>
<dbReference type="AlphaFoldDB" id="A0AAP2Z5L8"/>
<sequence length="140" mass="15153">MAGSNDVNEPLSMPQWRPAALADVALVIGLVLLGSVAVGALWSYARIGQFSWLFVREAQFIGAAIGFIMWVIRNRSGGQIDEVADETSLLIPPVSIRLRLNPLTRNEDDVYGDDAHLFLTSLALALASVGVEIALIWSGY</sequence>
<accession>A0AAP2Z5L8</accession>
<keyword evidence="3" id="KW-1185">Reference proteome</keyword>
<gene>
    <name evidence="2" type="ORF">OB919_02495</name>
</gene>
<keyword evidence="1" id="KW-0472">Membrane</keyword>
<evidence type="ECO:0000256" key="1">
    <source>
        <dbReference type="SAM" id="Phobius"/>
    </source>
</evidence>
<name>A0AAP2Z5L8_9EURY</name>
<dbReference type="Proteomes" id="UP001321047">
    <property type="component" value="Unassembled WGS sequence"/>
</dbReference>
<feature type="transmembrane region" description="Helical" evidence="1">
    <location>
        <begin position="115"/>
        <end position="137"/>
    </location>
</feature>